<reference evidence="2" key="2">
    <citation type="submission" date="2012-06" db="EMBL/GenBank/DDBJ databases">
        <authorList>
            <person name="Yu Y."/>
            <person name="Currie J."/>
            <person name="Lomeli R."/>
            <person name="Angelova A."/>
            <person name="Collura K."/>
            <person name="Wissotski M."/>
            <person name="Campos D."/>
            <person name="Kudrna D."/>
            <person name="Golser W."/>
            <person name="Ashely E."/>
            <person name="Descour A."/>
            <person name="Fernandes J."/>
            <person name="Soderlund C."/>
            <person name="Walbot V."/>
        </authorList>
    </citation>
    <scope>NUCLEOTIDE SEQUENCE</scope>
    <source>
        <strain evidence="2">B73</strain>
    </source>
</reference>
<organism evidence="2">
    <name type="scientific">Zea mays</name>
    <name type="common">Maize</name>
    <dbReference type="NCBI Taxonomy" id="4577"/>
    <lineage>
        <taxon>Eukaryota</taxon>
        <taxon>Viridiplantae</taxon>
        <taxon>Streptophyta</taxon>
        <taxon>Embryophyta</taxon>
        <taxon>Tracheophyta</taxon>
        <taxon>Spermatophyta</taxon>
        <taxon>Magnoliopsida</taxon>
        <taxon>Liliopsida</taxon>
        <taxon>Poales</taxon>
        <taxon>Poaceae</taxon>
        <taxon>PACMAD clade</taxon>
        <taxon>Panicoideae</taxon>
        <taxon>Andropogonodae</taxon>
        <taxon>Andropogoneae</taxon>
        <taxon>Tripsacinae</taxon>
        <taxon>Zea</taxon>
    </lineage>
</organism>
<evidence type="ECO:0000313" key="2">
    <source>
        <dbReference type="EMBL" id="ACR35883.1"/>
    </source>
</evidence>
<name>C4J3Y3_MAIZE</name>
<feature type="compositionally biased region" description="Basic and acidic residues" evidence="1">
    <location>
        <begin position="51"/>
        <end position="65"/>
    </location>
</feature>
<reference evidence="2" key="1">
    <citation type="journal article" date="2009" name="PLoS Genet.">
        <title>Sequencing, mapping, and analysis of 27,455 maize full-length cDNAs.</title>
        <authorList>
            <person name="Soderlund C."/>
            <person name="Descour A."/>
            <person name="Kudrna D."/>
            <person name="Bomhoff M."/>
            <person name="Boyd L."/>
            <person name="Currie J."/>
            <person name="Angelova A."/>
            <person name="Collura K."/>
            <person name="Wissotski M."/>
            <person name="Ashley E."/>
            <person name="Morrow D."/>
            <person name="Fernandes J."/>
            <person name="Walbot V."/>
            <person name="Yu Y."/>
        </authorList>
    </citation>
    <scope>NUCLEOTIDE SEQUENCE</scope>
    <source>
        <strain evidence="2">B73</strain>
    </source>
</reference>
<dbReference type="EMBL" id="BT085530">
    <property type="protein sequence ID" value="ACR35883.1"/>
    <property type="molecule type" value="mRNA"/>
</dbReference>
<feature type="region of interest" description="Disordered" evidence="1">
    <location>
        <begin position="31"/>
        <end position="65"/>
    </location>
</feature>
<proteinExistence type="evidence at transcript level"/>
<accession>C4J3Y3</accession>
<sequence length="65" mass="7152">MAAWYVLTTPDDTMRRANCLHPAFSRRSVMLADDADGAPKRPGKVMGSDTSRTERLDGKSATRLV</sequence>
<evidence type="ECO:0000256" key="1">
    <source>
        <dbReference type="SAM" id="MobiDB-lite"/>
    </source>
</evidence>
<dbReference type="AlphaFoldDB" id="C4J3Y3"/>
<protein>
    <submittedName>
        <fullName evidence="2">Uncharacterized protein</fullName>
    </submittedName>
</protein>